<comment type="subcellular location">
    <subcellularLocation>
        <location evidence="1">Nucleus</location>
    </subcellularLocation>
</comment>
<evidence type="ECO:0000256" key="1">
    <source>
        <dbReference type="ARBA" id="ARBA00004123"/>
    </source>
</evidence>
<keyword evidence="3" id="KW-0805">Transcription regulation</keyword>
<dbReference type="Proteomes" id="UP001140206">
    <property type="component" value="Chromosome 3"/>
</dbReference>
<sequence length="538" mass="60446">MKIPFSTNIVEFLRPLTAGPTGWDYCIHWKLSPDQRFLEWVGCCCSGTEALMNNIEALFDVTGSAASTRIEMDCRDLKLHHQRTSSCDALCQLPLSIPLDSSLGIHAQALLSNQPIWQTSTLEDEIGAKTRLFVPIAGGLVELSASKYMDEDQQTLDFIMSQCTMAMSGENPSTDYLGNQSWQSVGIATDTQNFSWGMSIDQSRLFPSQLGIADTVVDTLIHDQMVDPTEELAKFEADTARIDHVDSVSDGSDGGEDDEDDGRPIRGKGGKRHHSKNLVAERKRRKKLNDRLYMLRSLVPKITKMDRASILGDAIDYINELQKEVKELQDELEEASPDEDAARGSDDNSNCQGDQMPKQNVYLNGEDALNYGNDNAKNPADPTRKNRDQLSSNEEGGLEMEPQVEVRQVEGNEFFMQVLCERKRGGLVRLMEAMAALGLEVTNANITSYKTLVLHVFRVTKRENDLVQAEQVRDSLLEVTRDPRNNNIWSEAKQSKEDCPVANTNIAEQAQQHQHYFHNHHHHFNHQLGSNGHVHYFN</sequence>
<dbReference type="InterPro" id="IPR051358">
    <property type="entry name" value="TF_AMS/ICE1/BHLH6-like"/>
</dbReference>
<dbReference type="PANTHER" id="PTHR31945:SF11">
    <property type="entry name" value="TRANSCRIPTION FACTOR ABORTED MICROSPORES"/>
    <property type="match status" value="1"/>
</dbReference>
<dbReference type="CDD" id="cd04873">
    <property type="entry name" value="ACT_UUR-ACR-like"/>
    <property type="match status" value="1"/>
</dbReference>
<dbReference type="CDD" id="cd11443">
    <property type="entry name" value="bHLH_AtAMS_like"/>
    <property type="match status" value="1"/>
</dbReference>
<evidence type="ECO:0000256" key="2">
    <source>
        <dbReference type="ARBA" id="ARBA00005510"/>
    </source>
</evidence>
<evidence type="ECO:0000313" key="9">
    <source>
        <dbReference type="Proteomes" id="UP001140206"/>
    </source>
</evidence>
<dbReference type="SMART" id="SM00353">
    <property type="entry name" value="HLH"/>
    <property type="match status" value="1"/>
</dbReference>
<dbReference type="GO" id="GO:0005634">
    <property type="term" value="C:nucleus"/>
    <property type="evidence" value="ECO:0007669"/>
    <property type="project" value="UniProtKB-SubCell"/>
</dbReference>
<feature type="compositionally biased region" description="Polar residues" evidence="6">
    <location>
        <begin position="347"/>
        <end position="362"/>
    </location>
</feature>
<evidence type="ECO:0000256" key="5">
    <source>
        <dbReference type="ARBA" id="ARBA00023242"/>
    </source>
</evidence>
<gene>
    <name evidence="8" type="ORF">LUZ62_054864</name>
</gene>
<dbReference type="PROSITE" id="PS50888">
    <property type="entry name" value="BHLH"/>
    <property type="match status" value="1"/>
</dbReference>
<dbReference type="InterPro" id="IPR011598">
    <property type="entry name" value="bHLH_dom"/>
</dbReference>
<comment type="similarity">
    <text evidence="2">Belongs to the bHLH protein family.</text>
</comment>
<dbReference type="PANTHER" id="PTHR31945">
    <property type="entry name" value="TRANSCRIPTION FACTOR SCREAM2-RELATED"/>
    <property type="match status" value="1"/>
</dbReference>
<dbReference type="Pfam" id="PF14215">
    <property type="entry name" value="bHLH-MYC_N"/>
    <property type="match status" value="1"/>
</dbReference>
<protein>
    <submittedName>
        <fullName evidence="8">Basic helix-loop-helix (BHLH) DNA-binding superfamily protein</fullName>
    </submittedName>
</protein>
<feature type="region of interest" description="Disordered" evidence="6">
    <location>
        <begin position="243"/>
        <end position="282"/>
    </location>
</feature>
<name>A0AAV8DVP5_9POAL</name>
<evidence type="ECO:0000256" key="4">
    <source>
        <dbReference type="ARBA" id="ARBA00023163"/>
    </source>
</evidence>
<dbReference type="Pfam" id="PF00010">
    <property type="entry name" value="HLH"/>
    <property type="match status" value="1"/>
</dbReference>
<organism evidence="8 9">
    <name type="scientific">Rhynchospora pubera</name>
    <dbReference type="NCBI Taxonomy" id="906938"/>
    <lineage>
        <taxon>Eukaryota</taxon>
        <taxon>Viridiplantae</taxon>
        <taxon>Streptophyta</taxon>
        <taxon>Embryophyta</taxon>
        <taxon>Tracheophyta</taxon>
        <taxon>Spermatophyta</taxon>
        <taxon>Magnoliopsida</taxon>
        <taxon>Liliopsida</taxon>
        <taxon>Poales</taxon>
        <taxon>Cyperaceae</taxon>
        <taxon>Cyperoideae</taxon>
        <taxon>Rhynchosporeae</taxon>
        <taxon>Rhynchospora</taxon>
    </lineage>
</organism>
<dbReference type="EMBL" id="JAMFTS010000003">
    <property type="protein sequence ID" value="KAJ4770607.1"/>
    <property type="molecule type" value="Genomic_DNA"/>
</dbReference>
<comment type="caution">
    <text evidence="8">The sequence shown here is derived from an EMBL/GenBank/DDBJ whole genome shotgun (WGS) entry which is preliminary data.</text>
</comment>
<dbReference type="SUPFAM" id="SSF47459">
    <property type="entry name" value="HLH, helix-loop-helix DNA-binding domain"/>
    <property type="match status" value="1"/>
</dbReference>
<keyword evidence="9" id="KW-1185">Reference proteome</keyword>
<reference evidence="8" key="1">
    <citation type="submission" date="2022-08" db="EMBL/GenBank/DDBJ databases">
        <authorList>
            <person name="Marques A."/>
        </authorList>
    </citation>
    <scope>NUCLEOTIDE SEQUENCE</scope>
    <source>
        <strain evidence="8">RhyPub2mFocal</strain>
        <tissue evidence="8">Leaves</tissue>
    </source>
</reference>
<keyword evidence="4" id="KW-0804">Transcription</keyword>
<dbReference type="InterPro" id="IPR025610">
    <property type="entry name" value="MYC/MYB_N"/>
</dbReference>
<proteinExistence type="inferred from homology"/>
<dbReference type="GO" id="GO:0046983">
    <property type="term" value="F:protein dimerization activity"/>
    <property type="evidence" value="ECO:0007669"/>
    <property type="project" value="InterPro"/>
</dbReference>
<evidence type="ECO:0000256" key="6">
    <source>
        <dbReference type="SAM" id="MobiDB-lite"/>
    </source>
</evidence>
<dbReference type="GO" id="GO:0003700">
    <property type="term" value="F:DNA-binding transcription factor activity"/>
    <property type="evidence" value="ECO:0007669"/>
    <property type="project" value="TreeGrafter"/>
</dbReference>
<feature type="domain" description="BHLH" evidence="7">
    <location>
        <begin position="272"/>
        <end position="321"/>
    </location>
</feature>
<dbReference type="GO" id="GO:0043565">
    <property type="term" value="F:sequence-specific DNA binding"/>
    <property type="evidence" value="ECO:0007669"/>
    <property type="project" value="TreeGrafter"/>
</dbReference>
<feature type="compositionally biased region" description="Basic residues" evidence="6">
    <location>
        <begin position="265"/>
        <end position="282"/>
    </location>
</feature>
<dbReference type="Gene3D" id="4.10.280.10">
    <property type="entry name" value="Helix-loop-helix DNA-binding domain"/>
    <property type="match status" value="1"/>
</dbReference>
<evidence type="ECO:0000259" key="7">
    <source>
        <dbReference type="PROSITE" id="PS50888"/>
    </source>
</evidence>
<dbReference type="Pfam" id="PF22754">
    <property type="entry name" value="bHLH-TF_ACT-like_plant"/>
    <property type="match status" value="1"/>
</dbReference>
<evidence type="ECO:0000256" key="3">
    <source>
        <dbReference type="ARBA" id="ARBA00023015"/>
    </source>
</evidence>
<dbReference type="InterPro" id="IPR036638">
    <property type="entry name" value="HLH_DNA-bd_sf"/>
</dbReference>
<keyword evidence="5" id="KW-0539">Nucleus</keyword>
<feature type="compositionally biased region" description="Acidic residues" evidence="6">
    <location>
        <begin position="330"/>
        <end position="339"/>
    </location>
</feature>
<feature type="region of interest" description="Disordered" evidence="6">
    <location>
        <begin position="329"/>
        <end position="403"/>
    </location>
</feature>
<accession>A0AAV8DVP5</accession>
<evidence type="ECO:0000313" key="8">
    <source>
        <dbReference type="EMBL" id="KAJ4770607.1"/>
    </source>
</evidence>
<dbReference type="AlphaFoldDB" id="A0AAV8DVP5"/>
<keyword evidence="8" id="KW-0238">DNA-binding</keyword>
<dbReference type="InterPro" id="IPR054502">
    <property type="entry name" value="bHLH-TF_ACT-like_plant"/>
</dbReference>